<dbReference type="InterPro" id="IPR029044">
    <property type="entry name" value="Nucleotide-diphossugar_trans"/>
</dbReference>
<dbReference type="EMBL" id="JAHWGI010000383">
    <property type="protein sequence ID" value="KAK3914638.1"/>
    <property type="molecule type" value="Genomic_DNA"/>
</dbReference>
<dbReference type="AlphaFoldDB" id="A0AAE1H4Y7"/>
<keyword evidence="15 20" id="KW-0464">Manganese</keyword>
<comment type="cofactor">
    <cofactor evidence="20">
        <name>Mn(2+)</name>
        <dbReference type="ChEBI" id="CHEBI:29035"/>
    </cofactor>
    <text evidence="20">The cofactor is mostly bound to the substrate.</text>
</comment>
<comment type="function">
    <text evidence="16 20">Initiates complex N-linked carbohydrate formation. Essential for the conversion of high-mannose to hybrid and complex N-glycans.</text>
</comment>
<dbReference type="Proteomes" id="UP001219518">
    <property type="component" value="Unassembled WGS sequence"/>
</dbReference>
<gene>
    <name evidence="22" type="ORF">KUF71_005434</name>
</gene>
<evidence type="ECO:0000256" key="17">
    <source>
        <dbReference type="ARBA" id="ARBA00038949"/>
    </source>
</evidence>
<keyword evidence="7" id="KW-0808">Transferase</keyword>
<name>A0AAE1H4Y7_9NEOP</name>
<keyword evidence="6 20" id="KW-0328">Glycosyltransferase</keyword>
<evidence type="ECO:0000256" key="5">
    <source>
        <dbReference type="ARBA" id="ARBA00022490"/>
    </source>
</evidence>
<evidence type="ECO:0000256" key="6">
    <source>
        <dbReference type="ARBA" id="ARBA00022676"/>
    </source>
</evidence>
<dbReference type="PANTHER" id="PTHR10468">
    <property type="entry name" value="PROTEIN O-LINKED-MANNOSE BETA-1,2-N-ACETYLGLUCOSAMINYLTRANSFERASE 1/ALPHA-1,3-MANNOSYL-GLYCOPROTEIN 2-BETA-N-ACETYLGLUCOSAMINYLTRANSFERASE"/>
    <property type="match status" value="1"/>
</dbReference>
<evidence type="ECO:0000256" key="4">
    <source>
        <dbReference type="ARBA" id="ARBA00006492"/>
    </source>
</evidence>
<evidence type="ECO:0000256" key="16">
    <source>
        <dbReference type="ARBA" id="ARBA00037706"/>
    </source>
</evidence>
<feature type="region of interest" description="Disordered" evidence="21">
    <location>
        <begin position="108"/>
        <end position="141"/>
    </location>
</feature>
<dbReference type="GO" id="GO:0030145">
    <property type="term" value="F:manganese ion binding"/>
    <property type="evidence" value="ECO:0007669"/>
    <property type="project" value="UniProtKB-UniRule"/>
</dbReference>
<dbReference type="EC" id="2.4.1.101" evidence="17 20"/>
<reference evidence="22" key="2">
    <citation type="journal article" date="2023" name="BMC Genomics">
        <title>Pest status, molecular evolution, and epigenetic factors derived from the genome assembly of Frankliniella fusca, a thysanopteran phytovirus vector.</title>
        <authorList>
            <person name="Catto M.A."/>
            <person name="Labadie P.E."/>
            <person name="Jacobson A.L."/>
            <person name="Kennedy G.G."/>
            <person name="Srinivasan R."/>
            <person name="Hunt B.G."/>
        </authorList>
    </citation>
    <scope>NUCLEOTIDE SEQUENCE</scope>
    <source>
        <strain evidence="22">PL_HMW_Pooled</strain>
    </source>
</reference>
<comment type="caution">
    <text evidence="22">The sequence shown here is derived from an EMBL/GenBank/DDBJ whole genome shotgun (WGS) entry which is preliminary data.</text>
</comment>
<dbReference type="Gene3D" id="3.90.550.10">
    <property type="entry name" value="Spore Coat Polysaccharide Biosynthesis Protein SpsA, Chain A"/>
    <property type="match status" value="1"/>
</dbReference>
<evidence type="ECO:0000256" key="2">
    <source>
        <dbReference type="ARBA" id="ARBA00004556"/>
    </source>
</evidence>
<comment type="pathway">
    <text evidence="3 20">Protein modification; protein glycosylation.</text>
</comment>
<feature type="compositionally biased region" description="Polar residues" evidence="21">
    <location>
        <begin position="124"/>
        <end position="135"/>
    </location>
</feature>
<comment type="catalytic activity">
    <reaction evidence="19 20">
        <text>N(4)-(alpha-D-Man-(1-&gt;3)-[alpha-D-Man-(1-&gt;3)-[alpha-D-Man-(1-&gt;6)]-alpha-D-Man-(1-&gt;6)]-beta-D-Man-(1-&gt;4)-beta-D-GlcNAc-(1-&gt;4)-beta-D-GlcNAc)-L-asparaginyl-[protein] (N-glucan mannose isomer 5A1,2) + UDP-N-acetyl-alpha-D-glucosamine = N(4)-{beta-D-GlcNAc-(1-&gt;2)-alpha-D-Man-(1-&gt;3)-[alpha-D-Man-(1-&gt;3)-[alpha-D-Man-(1-&gt;6)]-alpha-D-Man-(1-&gt;6)]-beta-D-Man-(1-&gt;4)-beta-D-GlcNAc-(1-&gt;4)-beta-D-GlcNAc}-L-asparaginyl-[protein] + UDP + H(+)</text>
        <dbReference type="Rhea" id="RHEA:11456"/>
        <dbReference type="Rhea" id="RHEA-COMP:14367"/>
        <dbReference type="Rhea" id="RHEA-COMP:14368"/>
        <dbReference type="ChEBI" id="CHEBI:15378"/>
        <dbReference type="ChEBI" id="CHEBI:57705"/>
        <dbReference type="ChEBI" id="CHEBI:58223"/>
        <dbReference type="ChEBI" id="CHEBI:59087"/>
        <dbReference type="ChEBI" id="CHEBI:60625"/>
        <dbReference type="EC" id="2.4.1.101"/>
    </reaction>
</comment>
<dbReference type="CDD" id="cd02514">
    <property type="entry name" value="GT13_GLCNAC-TI"/>
    <property type="match status" value="1"/>
</dbReference>
<dbReference type="InterPro" id="IPR004139">
    <property type="entry name" value="Glyco_trans_13"/>
</dbReference>
<dbReference type="SUPFAM" id="SSF53448">
    <property type="entry name" value="Nucleotide-diphospho-sugar transferases"/>
    <property type="match status" value="1"/>
</dbReference>
<accession>A0AAE1H4Y7</accession>
<evidence type="ECO:0000256" key="3">
    <source>
        <dbReference type="ARBA" id="ARBA00004922"/>
    </source>
</evidence>
<keyword evidence="9 20" id="KW-0479">Metal-binding</keyword>
<evidence type="ECO:0000256" key="15">
    <source>
        <dbReference type="ARBA" id="ARBA00023211"/>
    </source>
</evidence>
<evidence type="ECO:0000256" key="10">
    <source>
        <dbReference type="ARBA" id="ARBA00022968"/>
    </source>
</evidence>
<dbReference type="GO" id="GO:0003827">
    <property type="term" value="F:alpha-1,3-mannosylglycoprotein 2-beta-N-acetylglucosaminyltransferase activity"/>
    <property type="evidence" value="ECO:0007669"/>
    <property type="project" value="UniProtKB-UniRule"/>
</dbReference>
<reference evidence="22" key="1">
    <citation type="submission" date="2021-07" db="EMBL/GenBank/DDBJ databases">
        <authorList>
            <person name="Catto M.A."/>
            <person name="Jacobson A."/>
            <person name="Kennedy G."/>
            <person name="Labadie P."/>
            <person name="Hunt B.G."/>
            <person name="Srinivasan R."/>
        </authorList>
    </citation>
    <scope>NUCLEOTIDE SEQUENCE</scope>
    <source>
        <strain evidence="22">PL_HMW_Pooled</strain>
        <tissue evidence="22">Head</tissue>
    </source>
</reference>
<evidence type="ECO:0000256" key="18">
    <source>
        <dbReference type="ARBA" id="ARBA00041712"/>
    </source>
</evidence>
<proteinExistence type="inferred from homology"/>
<comment type="similarity">
    <text evidence="4 20">Belongs to the glycosyltransferase 13 family.</text>
</comment>
<comment type="subcellular location">
    <subcellularLocation>
        <location evidence="2">Cytoplasm</location>
        <location evidence="2">Perinuclear region</location>
    </subcellularLocation>
    <subcellularLocation>
        <location evidence="1 20">Golgi apparatus membrane</location>
        <topology evidence="1 20">Single-pass type II membrane protein</topology>
    </subcellularLocation>
</comment>
<keyword evidence="10 20" id="KW-0735">Signal-anchor</keyword>
<dbReference type="Pfam" id="PF03071">
    <property type="entry name" value="GNT-I"/>
    <property type="match status" value="1"/>
</dbReference>
<keyword evidence="13" id="KW-0472">Membrane</keyword>
<dbReference type="PANTHER" id="PTHR10468:SF0">
    <property type="entry name" value="ALPHA-1,3-MANNOSYL-GLYCOPROTEIN 2-BETA-N-ACETYLGLUCOSAMINYLTRANSFERASE"/>
    <property type="match status" value="1"/>
</dbReference>
<evidence type="ECO:0000256" key="21">
    <source>
        <dbReference type="SAM" id="MobiDB-lite"/>
    </source>
</evidence>
<dbReference type="Gene3D" id="3.10.180.20">
    <property type="entry name" value="N-Acetylglucosaminyltransferase I, Domain 2"/>
    <property type="match status" value="1"/>
</dbReference>
<evidence type="ECO:0000313" key="22">
    <source>
        <dbReference type="EMBL" id="KAK3914638.1"/>
    </source>
</evidence>
<dbReference type="GO" id="GO:0000139">
    <property type="term" value="C:Golgi membrane"/>
    <property type="evidence" value="ECO:0007669"/>
    <property type="project" value="UniProtKB-SubCell"/>
</dbReference>
<dbReference type="FunFam" id="3.90.550.10:FF:000055">
    <property type="entry name" value="Alpha-1,3-mannosyl-glycoprotein 2-beta-N-acetylglucosaminyltransferase"/>
    <property type="match status" value="1"/>
</dbReference>
<evidence type="ECO:0000256" key="20">
    <source>
        <dbReference type="RuleBase" id="RU368119"/>
    </source>
</evidence>
<keyword evidence="23" id="KW-1185">Reference proteome</keyword>
<dbReference type="InterPro" id="IPR052261">
    <property type="entry name" value="Glycosyltransferase_13"/>
</dbReference>
<evidence type="ECO:0000256" key="12">
    <source>
        <dbReference type="ARBA" id="ARBA00023034"/>
    </source>
</evidence>
<evidence type="ECO:0000256" key="8">
    <source>
        <dbReference type="ARBA" id="ARBA00022692"/>
    </source>
</evidence>
<evidence type="ECO:0000256" key="11">
    <source>
        <dbReference type="ARBA" id="ARBA00022989"/>
    </source>
</evidence>
<evidence type="ECO:0000256" key="13">
    <source>
        <dbReference type="ARBA" id="ARBA00023136"/>
    </source>
</evidence>
<evidence type="ECO:0000256" key="9">
    <source>
        <dbReference type="ARBA" id="ARBA00022723"/>
    </source>
</evidence>
<keyword evidence="12 20" id="KW-0333">Golgi apparatus</keyword>
<organism evidence="22 23">
    <name type="scientific">Frankliniella fusca</name>
    <dbReference type="NCBI Taxonomy" id="407009"/>
    <lineage>
        <taxon>Eukaryota</taxon>
        <taxon>Metazoa</taxon>
        <taxon>Ecdysozoa</taxon>
        <taxon>Arthropoda</taxon>
        <taxon>Hexapoda</taxon>
        <taxon>Insecta</taxon>
        <taxon>Pterygota</taxon>
        <taxon>Neoptera</taxon>
        <taxon>Paraneoptera</taxon>
        <taxon>Thysanoptera</taxon>
        <taxon>Terebrantia</taxon>
        <taxon>Thripoidea</taxon>
        <taxon>Thripidae</taxon>
        <taxon>Frankliniella</taxon>
    </lineage>
</organism>
<evidence type="ECO:0000313" key="23">
    <source>
        <dbReference type="Proteomes" id="UP001219518"/>
    </source>
</evidence>
<keyword evidence="8" id="KW-0812">Transmembrane</keyword>
<keyword evidence="14" id="KW-1015">Disulfide bond</keyword>
<keyword evidence="5" id="KW-0963">Cytoplasm</keyword>
<dbReference type="GO" id="GO:0048471">
    <property type="term" value="C:perinuclear region of cytoplasm"/>
    <property type="evidence" value="ECO:0007669"/>
    <property type="project" value="UniProtKB-SubCell"/>
</dbReference>
<keyword evidence="11" id="KW-1133">Transmembrane helix</keyword>
<protein>
    <recommendedName>
        <fullName evidence="17 20">Alpha-1,3-mannosyl-glycoprotein 2-beta-N-acetylglucosaminyltransferase</fullName>
        <shortName evidence="20">GNT-I</shortName>
        <shortName evidence="20">GlcNAc-T I</shortName>
        <ecNumber evidence="17 20">2.4.1.101</ecNumber>
    </recommendedName>
    <alternativeName>
        <fullName evidence="18 20">N-glycosyl-oligosaccharide-glycoprotein N-acetylglucosaminyltransferase I</fullName>
    </alternativeName>
</protein>
<sequence length="486" mass="55886">MRKKDAVACAFVVLCVWVLMTSFLLFFHPLSSSKDYKIFLNALQKDAELEERLSKLESTLIEEAHVHDSLINHIQSLINKKDGLKANSNNVLQKVKSAVDAFEAGDNTGAADSYVPDPPDPEETQYNSEAQQDENQAVDGPPREPVIAILVFSCNRVTVNRCIDGLLRFRPSKQQFPIIVSQDCMHGATADVIRSYGDQITFIQQPDQSDIPIPPKEKKFKGYFRIARHYGWALNQTFFSLNYNSAIVVEDDLEIAPDFFEYFLGTHELLLKDPSLWCVSAWNDNGKAALVDTLHPELLYRTDFFPGLGWMLTRALWSELSVKWPKSYWDDWIRDPGQRKGRACIRPEVSRTRTFGKVGVSNGLFYEKHLKYIKLNDKPVQFTKMDLNYLHKDVYDVDFVKKVYSSPIVSYEELKTGKISFDGDVRIQYHTKDMFKRTAKMLGLMDDFRSGVPRTAYRGIVTFMYNKRRVYLAPGANWKGYNIKWS</sequence>
<dbReference type="FunFam" id="3.10.180.20:FF:000001">
    <property type="entry name" value="alpha-1,3-mannosyl-glycoprotein 2-beta-N-acetylglucosaminyltransferase"/>
    <property type="match status" value="1"/>
</dbReference>
<evidence type="ECO:0000256" key="1">
    <source>
        <dbReference type="ARBA" id="ARBA00004323"/>
    </source>
</evidence>
<evidence type="ECO:0000256" key="7">
    <source>
        <dbReference type="ARBA" id="ARBA00022679"/>
    </source>
</evidence>
<evidence type="ECO:0000256" key="19">
    <source>
        <dbReference type="ARBA" id="ARBA00049421"/>
    </source>
</evidence>
<dbReference type="GO" id="GO:0006487">
    <property type="term" value="P:protein N-linked glycosylation"/>
    <property type="evidence" value="ECO:0007669"/>
    <property type="project" value="TreeGrafter"/>
</dbReference>
<evidence type="ECO:0000256" key="14">
    <source>
        <dbReference type="ARBA" id="ARBA00023157"/>
    </source>
</evidence>